<sequence>MALSLNKNLDFKIDANAELFNDDYDWNINAENDIEEFDWTEITR</sequence>
<protein>
    <submittedName>
        <fullName evidence="1">2297_t:CDS:1</fullName>
    </submittedName>
</protein>
<accession>A0A9W4SQT2</accession>
<gene>
    <name evidence="1" type="ORF">FWILDA_LOCUS9040</name>
</gene>
<comment type="caution">
    <text evidence="1">The sequence shown here is derived from an EMBL/GenBank/DDBJ whole genome shotgun (WGS) entry which is preliminary data.</text>
</comment>
<evidence type="ECO:0000313" key="2">
    <source>
        <dbReference type="Proteomes" id="UP001153678"/>
    </source>
</evidence>
<proteinExistence type="predicted"/>
<reference evidence="1" key="1">
    <citation type="submission" date="2022-08" db="EMBL/GenBank/DDBJ databases">
        <authorList>
            <person name="Kallberg Y."/>
            <person name="Tangrot J."/>
            <person name="Rosling A."/>
        </authorList>
    </citation>
    <scope>NUCLEOTIDE SEQUENCE</scope>
    <source>
        <strain evidence="1">Wild A</strain>
    </source>
</reference>
<keyword evidence="2" id="KW-1185">Reference proteome</keyword>
<evidence type="ECO:0000313" key="1">
    <source>
        <dbReference type="EMBL" id="CAI2179342.1"/>
    </source>
</evidence>
<organism evidence="1 2">
    <name type="scientific">Funneliformis geosporum</name>
    <dbReference type="NCBI Taxonomy" id="1117311"/>
    <lineage>
        <taxon>Eukaryota</taxon>
        <taxon>Fungi</taxon>
        <taxon>Fungi incertae sedis</taxon>
        <taxon>Mucoromycota</taxon>
        <taxon>Glomeromycotina</taxon>
        <taxon>Glomeromycetes</taxon>
        <taxon>Glomerales</taxon>
        <taxon>Glomeraceae</taxon>
        <taxon>Funneliformis</taxon>
    </lineage>
</organism>
<dbReference type="Proteomes" id="UP001153678">
    <property type="component" value="Unassembled WGS sequence"/>
</dbReference>
<dbReference type="EMBL" id="CAMKVN010002049">
    <property type="protein sequence ID" value="CAI2179342.1"/>
    <property type="molecule type" value="Genomic_DNA"/>
</dbReference>
<dbReference type="OrthoDB" id="2311958at2759"/>
<dbReference type="AlphaFoldDB" id="A0A9W4SQT2"/>
<name>A0A9W4SQT2_9GLOM</name>